<evidence type="ECO:0000313" key="22">
    <source>
        <dbReference type="Proteomes" id="UP001165498"/>
    </source>
</evidence>
<evidence type="ECO:0000256" key="7">
    <source>
        <dbReference type="ARBA" id="ARBA00022692"/>
    </source>
</evidence>
<proteinExistence type="predicted"/>
<evidence type="ECO:0000256" key="11">
    <source>
        <dbReference type="ARBA" id="ARBA00022989"/>
    </source>
</evidence>
<comment type="subcellular location">
    <subcellularLocation>
        <location evidence="2">Cell membrane</location>
        <topology evidence="2">Multi-pass membrane protein</topology>
    </subcellularLocation>
</comment>
<dbReference type="EC" id="2.7.13.3" evidence="3"/>
<reference evidence="21" key="1">
    <citation type="submission" date="2022-07" db="EMBL/GenBank/DDBJ databases">
        <title>Tahibacter sp., a new gammaproteobacterium isolated from the silt sample collected at pig farm.</title>
        <authorList>
            <person name="Chen H."/>
        </authorList>
    </citation>
    <scope>NUCLEOTIDE SEQUENCE</scope>
    <source>
        <strain evidence="21">P2K</strain>
    </source>
</reference>
<evidence type="ECO:0000256" key="8">
    <source>
        <dbReference type="ARBA" id="ARBA00022741"/>
    </source>
</evidence>
<feature type="modified residue" description="Phosphohistidine" evidence="14">
    <location>
        <position position="820"/>
    </location>
</feature>
<dbReference type="InterPro" id="IPR001789">
    <property type="entry name" value="Sig_transdc_resp-reg_receiver"/>
</dbReference>
<evidence type="ECO:0000256" key="10">
    <source>
        <dbReference type="ARBA" id="ARBA00022840"/>
    </source>
</evidence>
<dbReference type="InterPro" id="IPR036641">
    <property type="entry name" value="HPT_dom_sf"/>
</dbReference>
<dbReference type="SUPFAM" id="SSF55874">
    <property type="entry name" value="ATPase domain of HSP90 chaperone/DNA topoisomerase II/histidine kinase"/>
    <property type="match status" value="1"/>
</dbReference>
<dbReference type="PANTHER" id="PTHR45339">
    <property type="entry name" value="HYBRID SIGNAL TRANSDUCTION HISTIDINE KINASE J"/>
    <property type="match status" value="1"/>
</dbReference>
<dbReference type="SMART" id="SM00387">
    <property type="entry name" value="HATPase_c"/>
    <property type="match status" value="1"/>
</dbReference>
<evidence type="ECO:0000259" key="19">
    <source>
        <dbReference type="PROSITE" id="PS50885"/>
    </source>
</evidence>
<dbReference type="SMART" id="SM00448">
    <property type="entry name" value="REC"/>
    <property type="match status" value="1"/>
</dbReference>
<dbReference type="CDD" id="cd06225">
    <property type="entry name" value="HAMP"/>
    <property type="match status" value="1"/>
</dbReference>
<evidence type="ECO:0000256" key="3">
    <source>
        <dbReference type="ARBA" id="ARBA00012438"/>
    </source>
</evidence>
<feature type="domain" description="Histidine kinase" evidence="17">
    <location>
        <begin position="287"/>
        <end position="508"/>
    </location>
</feature>
<protein>
    <recommendedName>
        <fullName evidence="3">histidine kinase</fullName>
        <ecNumber evidence="3">2.7.13.3</ecNumber>
    </recommendedName>
</protein>
<evidence type="ECO:0000313" key="21">
    <source>
        <dbReference type="EMBL" id="MCQ4165954.1"/>
    </source>
</evidence>
<comment type="caution">
    <text evidence="21">The sequence shown here is derived from an EMBL/GenBank/DDBJ whole genome shotgun (WGS) entry which is preliminary data.</text>
</comment>
<evidence type="ECO:0000256" key="6">
    <source>
        <dbReference type="ARBA" id="ARBA00022679"/>
    </source>
</evidence>
<dbReference type="PROSITE" id="PS50109">
    <property type="entry name" value="HIS_KIN"/>
    <property type="match status" value="1"/>
</dbReference>
<keyword evidence="22" id="KW-1185">Reference proteome</keyword>
<dbReference type="Proteomes" id="UP001165498">
    <property type="component" value="Unassembled WGS sequence"/>
</dbReference>
<dbReference type="CDD" id="cd00082">
    <property type="entry name" value="HisKA"/>
    <property type="match status" value="1"/>
</dbReference>
<evidence type="ECO:0000259" key="20">
    <source>
        <dbReference type="PROSITE" id="PS50894"/>
    </source>
</evidence>
<dbReference type="Gene3D" id="3.40.50.2300">
    <property type="match status" value="1"/>
</dbReference>
<dbReference type="EMBL" id="JANFQO010000013">
    <property type="protein sequence ID" value="MCQ4165954.1"/>
    <property type="molecule type" value="Genomic_DNA"/>
</dbReference>
<keyword evidence="8" id="KW-0547">Nucleotide-binding</keyword>
<dbReference type="CDD" id="cd17546">
    <property type="entry name" value="REC_hyHK_CKI1_RcsC-like"/>
    <property type="match status" value="1"/>
</dbReference>
<accession>A0ABT1QUJ7</accession>
<keyword evidence="6" id="KW-0808">Transferase</keyword>
<dbReference type="Pfam" id="PF00672">
    <property type="entry name" value="HAMP"/>
    <property type="match status" value="1"/>
</dbReference>
<dbReference type="SMART" id="SM00388">
    <property type="entry name" value="HisKA"/>
    <property type="match status" value="1"/>
</dbReference>
<dbReference type="Gene3D" id="3.30.565.10">
    <property type="entry name" value="Histidine kinase-like ATPase, C-terminal domain"/>
    <property type="match status" value="1"/>
</dbReference>
<dbReference type="SUPFAM" id="SSF52172">
    <property type="entry name" value="CheY-like"/>
    <property type="match status" value="1"/>
</dbReference>
<name>A0ABT1QUJ7_9GAMM</name>
<organism evidence="21 22">
    <name type="scientific">Tahibacter harae</name>
    <dbReference type="NCBI Taxonomy" id="2963937"/>
    <lineage>
        <taxon>Bacteria</taxon>
        <taxon>Pseudomonadati</taxon>
        <taxon>Pseudomonadota</taxon>
        <taxon>Gammaproteobacteria</taxon>
        <taxon>Lysobacterales</taxon>
        <taxon>Rhodanobacteraceae</taxon>
        <taxon>Tahibacter</taxon>
    </lineage>
</organism>
<dbReference type="SMART" id="SM00073">
    <property type="entry name" value="HPT"/>
    <property type="match status" value="1"/>
</dbReference>
<evidence type="ECO:0000259" key="17">
    <source>
        <dbReference type="PROSITE" id="PS50109"/>
    </source>
</evidence>
<feature type="domain" description="HAMP" evidence="19">
    <location>
        <begin position="213"/>
        <end position="265"/>
    </location>
</feature>
<evidence type="ECO:0000256" key="13">
    <source>
        <dbReference type="ARBA" id="ARBA00023136"/>
    </source>
</evidence>
<sequence length="870" mass="92496">MKPGVFRLSIRQQLLGLFGLLLFTGATVLVLDTLNERATVRTMTQLREDSLAGLRYVKNISDAYGLDVVDTTFRVRNHLMGWDQGVEVLDRAALTIQENWDKLANTHLTEVQQTLLDDVRRQRETADRAAAKLRAILISRKIDDLGVFADTELYPAIDPVTTRLKFLSELKMITANANLDADARRTSRISYWRVGLSLLAFAIVFVAGRRILRHIYRGVEKLVQLAHATRAGDYTRAVGEWPRGELGQVAHAFVDMRDALARNEVELRHSEALATEANRAKSAFLAAMSHEIRTPMIGVVGMLELLGHTDLDAEQRRCVTVIETSAQALLQIIGDILDFSKIEAGRLDIASRATDLRLLLEQTVNNFLGVASSRGLYLSLRIDQDVAPAHLVDPLRLRQILSNLISNALKFTHKGGVRVELELLMQDENGQTLALRVHDTGIGIGQEQQDKLFTPFAQAEAGIARSYGGTGLGLAISQRLAQALGGEIGLRSQLGEGTSVSLVLTLPVSTAEAVAADAPARPQAAGQWPQRAAPDVETAERERSLILLVDDHPTNREVISRQLAKAGYACLTAADGEEGLQEWRSGRYALVLADIHMPRMDGYAMAAAIRATEQREGRVRTPLIALTANVTKGEAERCLAAGMDDFLGKPVSIGQLAARLRIWLPHVSFAANRALPAAVAVVPAPGRTGPVDAGGAAPAAARGGATDAAENIASAADRGAEAGSAAAVDGRTAAAASGPASAASEAAAGDFRAAAGEDAGAPAVDEPAFDPRVLAEITGGDAAEAGRLLDEFIATAAQDTEALQATLQRGDCAGAAREAHRLKGAARLVGANALAAEAAALEQALRGGGEADTPDLAGLHAALAALRRGR</sequence>
<evidence type="ECO:0000256" key="9">
    <source>
        <dbReference type="ARBA" id="ARBA00022777"/>
    </source>
</evidence>
<dbReference type="CDD" id="cd16922">
    <property type="entry name" value="HATPase_EvgS-ArcB-TorS-like"/>
    <property type="match status" value="1"/>
</dbReference>
<dbReference type="PROSITE" id="PS50110">
    <property type="entry name" value="RESPONSE_REGULATORY"/>
    <property type="match status" value="1"/>
</dbReference>
<keyword evidence="7 16" id="KW-0812">Transmembrane</keyword>
<evidence type="ECO:0000256" key="12">
    <source>
        <dbReference type="ARBA" id="ARBA00023012"/>
    </source>
</evidence>
<evidence type="ECO:0000256" key="16">
    <source>
        <dbReference type="SAM" id="Phobius"/>
    </source>
</evidence>
<dbReference type="Gene3D" id="6.10.340.10">
    <property type="match status" value="1"/>
</dbReference>
<dbReference type="SUPFAM" id="SSF47384">
    <property type="entry name" value="Homodimeric domain of signal transducing histidine kinase"/>
    <property type="match status" value="1"/>
</dbReference>
<keyword evidence="13 16" id="KW-0472">Membrane</keyword>
<evidence type="ECO:0000256" key="1">
    <source>
        <dbReference type="ARBA" id="ARBA00000085"/>
    </source>
</evidence>
<keyword evidence="9" id="KW-0418">Kinase</keyword>
<dbReference type="InterPro" id="IPR003594">
    <property type="entry name" value="HATPase_dom"/>
</dbReference>
<feature type="transmembrane region" description="Helical" evidence="16">
    <location>
        <begin position="191"/>
        <end position="212"/>
    </location>
</feature>
<dbReference type="PROSITE" id="PS50885">
    <property type="entry name" value="HAMP"/>
    <property type="match status" value="1"/>
</dbReference>
<dbReference type="InterPro" id="IPR036890">
    <property type="entry name" value="HATPase_C_sf"/>
</dbReference>
<keyword evidence="10 21" id="KW-0067">ATP-binding</keyword>
<feature type="domain" description="HPt" evidence="20">
    <location>
        <begin position="781"/>
        <end position="870"/>
    </location>
</feature>
<dbReference type="InterPro" id="IPR005467">
    <property type="entry name" value="His_kinase_dom"/>
</dbReference>
<keyword evidence="4" id="KW-1003">Cell membrane</keyword>
<dbReference type="InterPro" id="IPR011006">
    <property type="entry name" value="CheY-like_superfamily"/>
</dbReference>
<dbReference type="Pfam" id="PF02518">
    <property type="entry name" value="HATPase_c"/>
    <property type="match status" value="1"/>
</dbReference>
<gene>
    <name evidence="21" type="ORF">NM961_14630</name>
</gene>
<keyword evidence="12" id="KW-0902">Two-component regulatory system</keyword>
<dbReference type="PRINTS" id="PR00344">
    <property type="entry name" value="BCTRLSENSOR"/>
</dbReference>
<evidence type="ECO:0000256" key="2">
    <source>
        <dbReference type="ARBA" id="ARBA00004651"/>
    </source>
</evidence>
<dbReference type="SUPFAM" id="SSF47226">
    <property type="entry name" value="Histidine-containing phosphotransfer domain, HPT domain"/>
    <property type="match status" value="1"/>
</dbReference>
<dbReference type="GO" id="GO:0005524">
    <property type="term" value="F:ATP binding"/>
    <property type="evidence" value="ECO:0007669"/>
    <property type="project" value="UniProtKB-KW"/>
</dbReference>
<feature type="modified residue" description="4-aspartylphosphate" evidence="15">
    <location>
        <position position="594"/>
    </location>
</feature>
<evidence type="ECO:0000256" key="4">
    <source>
        <dbReference type="ARBA" id="ARBA00022475"/>
    </source>
</evidence>
<evidence type="ECO:0000259" key="18">
    <source>
        <dbReference type="PROSITE" id="PS50110"/>
    </source>
</evidence>
<comment type="catalytic activity">
    <reaction evidence="1">
        <text>ATP + protein L-histidine = ADP + protein N-phospho-L-histidine.</text>
        <dbReference type="EC" id="2.7.13.3"/>
    </reaction>
</comment>
<keyword evidence="11 16" id="KW-1133">Transmembrane helix</keyword>
<dbReference type="PANTHER" id="PTHR45339:SF1">
    <property type="entry name" value="HYBRID SIGNAL TRANSDUCTION HISTIDINE KINASE J"/>
    <property type="match status" value="1"/>
</dbReference>
<dbReference type="InterPro" id="IPR003660">
    <property type="entry name" value="HAMP_dom"/>
</dbReference>
<dbReference type="Pfam" id="PF00512">
    <property type="entry name" value="HisKA"/>
    <property type="match status" value="1"/>
</dbReference>
<evidence type="ECO:0000256" key="14">
    <source>
        <dbReference type="PROSITE-ProRule" id="PRU00110"/>
    </source>
</evidence>
<dbReference type="Pfam" id="PF00072">
    <property type="entry name" value="Response_reg"/>
    <property type="match status" value="1"/>
</dbReference>
<dbReference type="Pfam" id="PF01627">
    <property type="entry name" value="Hpt"/>
    <property type="match status" value="1"/>
</dbReference>
<dbReference type="SMART" id="SM00304">
    <property type="entry name" value="HAMP"/>
    <property type="match status" value="1"/>
</dbReference>
<feature type="domain" description="Response regulatory" evidence="18">
    <location>
        <begin position="545"/>
        <end position="664"/>
    </location>
</feature>
<keyword evidence="5 15" id="KW-0597">Phosphoprotein</keyword>
<dbReference type="Gene3D" id="1.20.120.160">
    <property type="entry name" value="HPT domain"/>
    <property type="match status" value="1"/>
</dbReference>
<dbReference type="PROSITE" id="PS50894">
    <property type="entry name" value="HPT"/>
    <property type="match status" value="1"/>
</dbReference>
<dbReference type="Gene3D" id="1.10.287.130">
    <property type="match status" value="1"/>
</dbReference>
<dbReference type="InterPro" id="IPR036097">
    <property type="entry name" value="HisK_dim/P_sf"/>
</dbReference>
<dbReference type="InterPro" id="IPR003661">
    <property type="entry name" value="HisK_dim/P_dom"/>
</dbReference>
<evidence type="ECO:0000256" key="15">
    <source>
        <dbReference type="PROSITE-ProRule" id="PRU00169"/>
    </source>
</evidence>
<evidence type="ECO:0000256" key="5">
    <source>
        <dbReference type="ARBA" id="ARBA00022553"/>
    </source>
</evidence>
<dbReference type="RefSeq" id="WP_255915142.1">
    <property type="nucleotide sequence ID" value="NZ_JANFQO010000013.1"/>
</dbReference>
<dbReference type="InterPro" id="IPR008207">
    <property type="entry name" value="Sig_transdc_His_kin_Hpt_dom"/>
</dbReference>
<dbReference type="InterPro" id="IPR004358">
    <property type="entry name" value="Sig_transdc_His_kin-like_C"/>
</dbReference>